<feature type="transmembrane region" description="Helical" evidence="1">
    <location>
        <begin position="58"/>
        <end position="77"/>
    </location>
</feature>
<dbReference type="Pfam" id="PF03862">
    <property type="entry name" value="SpoVAC_SpoVAEB"/>
    <property type="match status" value="1"/>
</dbReference>
<keyword evidence="1" id="KW-0812">Transmembrane</keyword>
<dbReference type="AlphaFoldDB" id="A0A1T4N1N4"/>
<dbReference type="PANTHER" id="PTHR38450:SF1">
    <property type="entry name" value="STAGE V SPORULATION PROTEIN AC"/>
    <property type="match status" value="1"/>
</dbReference>
<dbReference type="EMBL" id="FUWW01000018">
    <property type="protein sequence ID" value="SJZ73239.1"/>
    <property type="molecule type" value="Genomic_DNA"/>
</dbReference>
<proteinExistence type="predicted"/>
<dbReference type="InterPro" id="IPR005562">
    <property type="entry name" value="SpoVA"/>
</dbReference>
<keyword evidence="1" id="KW-0472">Membrane</keyword>
<feature type="transmembrane region" description="Helical" evidence="1">
    <location>
        <begin position="83"/>
        <end position="104"/>
    </location>
</feature>
<sequence length="147" mass="15657">MSISNSDYSKMTDKASPNSPVVQNCIRAFLFGGGICLFAQVLNTLYEKIGLNADEVKLATPSTVIIITAILTGIGVFDKIARYAGAGTIVPITGFANSVVSPALEFRHEGYILGTAAQMFSIAGPVIVYGTASSFLYGLIIYIFKLY</sequence>
<name>A0A1T4N1N4_9FIRM</name>
<protein>
    <submittedName>
        <fullName evidence="2">Stage V sporulation protein AC</fullName>
    </submittedName>
</protein>
<evidence type="ECO:0000313" key="2">
    <source>
        <dbReference type="EMBL" id="SJZ73239.1"/>
    </source>
</evidence>
<evidence type="ECO:0000313" key="3">
    <source>
        <dbReference type="Proteomes" id="UP000190657"/>
    </source>
</evidence>
<dbReference type="OrthoDB" id="9797988at2"/>
<accession>A0A1T4N1N4</accession>
<reference evidence="2 3" key="1">
    <citation type="submission" date="2017-02" db="EMBL/GenBank/DDBJ databases">
        <authorList>
            <person name="Peterson S.W."/>
        </authorList>
    </citation>
    <scope>NUCLEOTIDE SEQUENCE [LARGE SCALE GENOMIC DNA]</scope>
    <source>
        <strain evidence="2 3">ATCC 51222</strain>
    </source>
</reference>
<gene>
    <name evidence="2" type="ORF">SAMN02745114_01450</name>
</gene>
<dbReference type="Proteomes" id="UP000190657">
    <property type="component" value="Unassembled WGS sequence"/>
</dbReference>
<dbReference type="NCBIfam" id="TIGR02838">
    <property type="entry name" value="spore_V_AC"/>
    <property type="match status" value="1"/>
</dbReference>
<evidence type="ECO:0000256" key="1">
    <source>
        <dbReference type="SAM" id="Phobius"/>
    </source>
</evidence>
<dbReference type="InterPro" id="IPR014203">
    <property type="entry name" value="Spore_V_AC"/>
</dbReference>
<dbReference type="STRING" id="290054.SAMN02745114_01450"/>
<feature type="transmembrane region" description="Helical" evidence="1">
    <location>
        <begin position="116"/>
        <end position="144"/>
    </location>
</feature>
<organism evidence="2 3">
    <name type="scientific">Eubacterium coprostanoligenes</name>
    <dbReference type="NCBI Taxonomy" id="290054"/>
    <lineage>
        <taxon>Bacteria</taxon>
        <taxon>Bacillati</taxon>
        <taxon>Bacillota</taxon>
        <taxon>Clostridia</taxon>
        <taxon>Eubacteriales</taxon>
        <taxon>Eubacteriaceae</taxon>
        <taxon>Eubacterium</taxon>
    </lineage>
</organism>
<keyword evidence="1" id="KW-1133">Transmembrane helix</keyword>
<feature type="transmembrane region" description="Helical" evidence="1">
    <location>
        <begin position="26"/>
        <end position="46"/>
    </location>
</feature>
<dbReference type="PANTHER" id="PTHR38450">
    <property type="entry name" value="STAGE V SPORULATION PROTEIN AC-RELATED"/>
    <property type="match status" value="1"/>
</dbReference>
<keyword evidence="3" id="KW-1185">Reference proteome</keyword>
<dbReference type="RefSeq" id="WP_078768910.1">
    <property type="nucleotide sequence ID" value="NZ_FUWW01000018.1"/>
</dbReference>